<feature type="compositionally biased region" description="Low complexity" evidence="2">
    <location>
        <begin position="10"/>
        <end position="32"/>
    </location>
</feature>
<name>A0A6A4IB01_9AGAR</name>
<feature type="region of interest" description="Disordered" evidence="2">
    <location>
        <begin position="476"/>
        <end position="515"/>
    </location>
</feature>
<feature type="compositionally biased region" description="Low complexity" evidence="2">
    <location>
        <begin position="153"/>
        <end position="176"/>
    </location>
</feature>
<feature type="compositionally biased region" description="Polar residues" evidence="2">
    <location>
        <begin position="40"/>
        <end position="71"/>
    </location>
</feature>
<feature type="region of interest" description="Disordered" evidence="2">
    <location>
        <begin position="110"/>
        <end position="259"/>
    </location>
</feature>
<proteinExistence type="predicted"/>
<feature type="compositionally biased region" description="Polar residues" evidence="2">
    <location>
        <begin position="215"/>
        <end position="230"/>
    </location>
</feature>
<dbReference type="AlphaFoldDB" id="A0A6A4IB01"/>
<feature type="coiled-coil region" evidence="1">
    <location>
        <begin position="304"/>
        <end position="368"/>
    </location>
</feature>
<accession>A0A6A4IB01</accession>
<reference evidence="3" key="1">
    <citation type="journal article" date="2019" name="Environ. Microbiol.">
        <title>Fungal ecological strategies reflected in gene transcription - a case study of two litter decomposers.</title>
        <authorList>
            <person name="Barbi F."/>
            <person name="Kohler A."/>
            <person name="Barry K."/>
            <person name="Baskaran P."/>
            <person name="Daum C."/>
            <person name="Fauchery L."/>
            <person name="Ihrmark K."/>
            <person name="Kuo A."/>
            <person name="LaButti K."/>
            <person name="Lipzen A."/>
            <person name="Morin E."/>
            <person name="Grigoriev I.V."/>
            <person name="Henrissat B."/>
            <person name="Lindahl B."/>
            <person name="Martin F."/>
        </authorList>
    </citation>
    <scope>NUCLEOTIDE SEQUENCE</scope>
    <source>
        <strain evidence="3">JB14</strain>
    </source>
</reference>
<sequence>MGAGPTQRSNHLIQMQQQQHHHQIQQNQNQNQHHGHHPGTSGSKVSYTPNASNPATLNPSPNYPTANNQTIPVFGRPTLPAAAPPPMSAPAVLARGSGTSTNFGAFASGSSSSFAGFPSTSSGLGSDQGQRRRASGPAAHPSSLDSSLRRRLSSSTSPVFLHPAPASGPSSSNAASTMFPGIGLGSGPGLHYNPASNSTGNPTHPMLSIHPHVSPTMQSTKAHTTQSLHAQVTSSSSTQTHGSQNSVHPALSHPPAQQATSSILLSAQKSLESTWNSLVACVDKEITTLHSTHAAQIGVWAGFVENVRKDGEQTKEELRQMGEELRLVKGEREEARADTQRTHHELGIVKSELEAVRAERDRSRANANTNTNISPDYDALLASYNTLQSNTAKLQTSHTALVTSHSSLQQSHRLLTNTHQELQDAQSKALLRLSIAEDALKEAREEVGRCEDRRRKEKGVLKERVGMLEGMLAKVNNAQGGERGQGKGREIIEIQDEEENREQERRLTQKHTRPDPQVAFRIRVRAPLSYWH</sequence>
<evidence type="ECO:0000313" key="4">
    <source>
        <dbReference type="Proteomes" id="UP000799118"/>
    </source>
</evidence>
<feature type="compositionally biased region" description="Low complexity" evidence="2">
    <location>
        <begin position="231"/>
        <end position="246"/>
    </location>
</feature>
<feature type="compositionally biased region" description="Low complexity" evidence="2">
    <location>
        <begin position="110"/>
        <end position="123"/>
    </location>
</feature>
<dbReference type="Proteomes" id="UP000799118">
    <property type="component" value="Unassembled WGS sequence"/>
</dbReference>
<gene>
    <name evidence="3" type="ORF">BT96DRAFT_84791</name>
</gene>
<keyword evidence="4" id="KW-1185">Reference proteome</keyword>
<evidence type="ECO:0000256" key="2">
    <source>
        <dbReference type="SAM" id="MobiDB-lite"/>
    </source>
</evidence>
<dbReference type="EMBL" id="ML769394">
    <property type="protein sequence ID" value="KAE9407801.1"/>
    <property type="molecule type" value="Genomic_DNA"/>
</dbReference>
<keyword evidence="1" id="KW-0175">Coiled coil</keyword>
<feature type="region of interest" description="Disordered" evidence="2">
    <location>
        <begin position="1"/>
        <end position="87"/>
    </location>
</feature>
<organism evidence="3 4">
    <name type="scientific">Gymnopus androsaceus JB14</name>
    <dbReference type="NCBI Taxonomy" id="1447944"/>
    <lineage>
        <taxon>Eukaryota</taxon>
        <taxon>Fungi</taxon>
        <taxon>Dikarya</taxon>
        <taxon>Basidiomycota</taxon>
        <taxon>Agaricomycotina</taxon>
        <taxon>Agaricomycetes</taxon>
        <taxon>Agaricomycetidae</taxon>
        <taxon>Agaricales</taxon>
        <taxon>Marasmiineae</taxon>
        <taxon>Omphalotaceae</taxon>
        <taxon>Gymnopus</taxon>
    </lineage>
</organism>
<protein>
    <submittedName>
        <fullName evidence="3">Uncharacterized protein</fullName>
    </submittedName>
</protein>
<feature type="coiled-coil region" evidence="1">
    <location>
        <begin position="426"/>
        <end position="453"/>
    </location>
</feature>
<evidence type="ECO:0000313" key="3">
    <source>
        <dbReference type="EMBL" id="KAE9407801.1"/>
    </source>
</evidence>
<evidence type="ECO:0000256" key="1">
    <source>
        <dbReference type="SAM" id="Coils"/>
    </source>
</evidence>